<accession>A0A5C6CIF6</accession>
<evidence type="ECO:0000313" key="1">
    <source>
        <dbReference type="EMBL" id="TWU24573.1"/>
    </source>
</evidence>
<organism evidence="1 2">
    <name type="scientific">Bythopirellula polymerisocia</name>
    <dbReference type="NCBI Taxonomy" id="2528003"/>
    <lineage>
        <taxon>Bacteria</taxon>
        <taxon>Pseudomonadati</taxon>
        <taxon>Planctomycetota</taxon>
        <taxon>Planctomycetia</taxon>
        <taxon>Pirellulales</taxon>
        <taxon>Lacipirellulaceae</taxon>
        <taxon>Bythopirellula</taxon>
    </lineage>
</organism>
<gene>
    <name evidence="1" type="ORF">Pla144_34580</name>
</gene>
<reference evidence="1 2" key="1">
    <citation type="submission" date="2019-02" db="EMBL/GenBank/DDBJ databases">
        <title>Deep-cultivation of Planctomycetes and their phenomic and genomic characterization uncovers novel biology.</title>
        <authorList>
            <person name="Wiegand S."/>
            <person name="Jogler M."/>
            <person name="Boedeker C."/>
            <person name="Pinto D."/>
            <person name="Vollmers J."/>
            <person name="Rivas-Marin E."/>
            <person name="Kohn T."/>
            <person name="Peeters S.H."/>
            <person name="Heuer A."/>
            <person name="Rast P."/>
            <person name="Oberbeckmann S."/>
            <person name="Bunk B."/>
            <person name="Jeske O."/>
            <person name="Meyerdierks A."/>
            <person name="Storesund J.E."/>
            <person name="Kallscheuer N."/>
            <person name="Luecker S."/>
            <person name="Lage O.M."/>
            <person name="Pohl T."/>
            <person name="Merkel B.J."/>
            <person name="Hornburger P."/>
            <person name="Mueller R.-W."/>
            <person name="Bruemmer F."/>
            <person name="Labrenz M."/>
            <person name="Spormann A.M."/>
            <person name="Op Den Camp H."/>
            <person name="Overmann J."/>
            <person name="Amann R."/>
            <person name="Jetten M.S.M."/>
            <person name="Mascher T."/>
            <person name="Medema M.H."/>
            <person name="Devos D.P."/>
            <person name="Kaster A.-K."/>
            <person name="Ovreas L."/>
            <person name="Rohde M."/>
            <person name="Galperin M.Y."/>
            <person name="Jogler C."/>
        </authorList>
    </citation>
    <scope>NUCLEOTIDE SEQUENCE [LARGE SCALE GENOMIC DNA]</scope>
    <source>
        <strain evidence="1 2">Pla144</strain>
    </source>
</reference>
<keyword evidence="2" id="KW-1185">Reference proteome</keyword>
<dbReference type="OrthoDB" id="288957at2"/>
<dbReference type="AlphaFoldDB" id="A0A5C6CIF6"/>
<sequence>MSDTQHDQLVTWLKEQGHTPDEIKKILAKVAEYDARTLRESVFDSINSGTIDLAALVKEALEAEEGNEGVDTTRE</sequence>
<name>A0A5C6CIF6_9BACT</name>
<protein>
    <submittedName>
        <fullName evidence="1">Uncharacterized protein</fullName>
    </submittedName>
</protein>
<comment type="caution">
    <text evidence="1">The sequence shown here is derived from an EMBL/GenBank/DDBJ whole genome shotgun (WGS) entry which is preliminary data.</text>
</comment>
<dbReference type="RefSeq" id="WP_146451810.1">
    <property type="nucleotide sequence ID" value="NZ_SJPS01000005.1"/>
</dbReference>
<dbReference type="Proteomes" id="UP000318437">
    <property type="component" value="Unassembled WGS sequence"/>
</dbReference>
<proteinExistence type="predicted"/>
<dbReference type="EMBL" id="SJPS01000005">
    <property type="protein sequence ID" value="TWU24573.1"/>
    <property type="molecule type" value="Genomic_DNA"/>
</dbReference>
<evidence type="ECO:0000313" key="2">
    <source>
        <dbReference type="Proteomes" id="UP000318437"/>
    </source>
</evidence>